<comment type="caution">
    <text evidence="1">The sequence shown here is derived from an EMBL/GenBank/DDBJ whole genome shotgun (WGS) entry which is preliminary data.</text>
</comment>
<sequence>GISGAQIEPYASEDLAQAAYETALAEGRVRRVTVLSSRERLDITYKRPPIVYVPTHDGEPHRWYSITVGRTPGVFYGSFQVTANTIGIKGGVPPAKFYSESEAIAHFEDALSSGRVVRAVEEVTSVVL</sequence>
<reference evidence="1" key="1">
    <citation type="submission" date="2020-11" db="EMBL/GenBank/DDBJ databases">
        <authorList>
            <consortium name="DOE Joint Genome Institute"/>
            <person name="Ahrendt S."/>
            <person name="Riley R."/>
            <person name="Andreopoulos W."/>
            <person name="Labutti K."/>
            <person name="Pangilinan J."/>
            <person name="Ruiz-Duenas F.J."/>
            <person name="Barrasa J.M."/>
            <person name="Sanchez-Garcia M."/>
            <person name="Camarero S."/>
            <person name="Miyauchi S."/>
            <person name="Serrano A."/>
            <person name="Linde D."/>
            <person name="Babiker R."/>
            <person name="Drula E."/>
            <person name="Ayuso-Fernandez I."/>
            <person name="Pacheco R."/>
            <person name="Padilla G."/>
            <person name="Ferreira P."/>
            <person name="Barriuso J."/>
            <person name="Kellner H."/>
            <person name="Castanera R."/>
            <person name="Alfaro M."/>
            <person name="Ramirez L."/>
            <person name="Pisabarro A.G."/>
            <person name="Kuo A."/>
            <person name="Tritt A."/>
            <person name="Lipzen A."/>
            <person name="He G."/>
            <person name="Yan M."/>
            <person name="Ng V."/>
            <person name="Cullen D."/>
            <person name="Martin F."/>
            <person name="Rosso M.-N."/>
            <person name="Henrissat B."/>
            <person name="Hibbett D."/>
            <person name="Martinez A.T."/>
            <person name="Grigoriev I.V."/>
        </authorList>
    </citation>
    <scope>NUCLEOTIDE SEQUENCE</scope>
    <source>
        <strain evidence="1">CIRM-BRFM 674</strain>
    </source>
</reference>
<protein>
    <submittedName>
        <fullName evidence="1">Uncharacterized protein</fullName>
    </submittedName>
</protein>
<dbReference type="EMBL" id="MU156289">
    <property type="protein sequence ID" value="KAF9470110.1"/>
    <property type="molecule type" value="Genomic_DNA"/>
</dbReference>
<keyword evidence="2" id="KW-1185">Reference proteome</keyword>
<name>A0A9P6CQD5_9AGAR</name>
<dbReference type="OrthoDB" id="3062648at2759"/>
<dbReference type="AlphaFoldDB" id="A0A9P6CQD5"/>
<gene>
    <name evidence="1" type="ORF">BDN70DRAFT_940058</name>
</gene>
<feature type="non-terminal residue" evidence="1">
    <location>
        <position position="1"/>
    </location>
</feature>
<evidence type="ECO:0000313" key="1">
    <source>
        <dbReference type="EMBL" id="KAF9470110.1"/>
    </source>
</evidence>
<dbReference type="Proteomes" id="UP000807469">
    <property type="component" value="Unassembled WGS sequence"/>
</dbReference>
<proteinExistence type="predicted"/>
<evidence type="ECO:0000313" key="2">
    <source>
        <dbReference type="Proteomes" id="UP000807469"/>
    </source>
</evidence>
<accession>A0A9P6CQD5</accession>
<organism evidence="1 2">
    <name type="scientific">Pholiota conissans</name>
    <dbReference type="NCBI Taxonomy" id="109636"/>
    <lineage>
        <taxon>Eukaryota</taxon>
        <taxon>Fungi</taxon>
        <taxon>Dikarya</taxon>
        <taxon>Basidiomycota</taxon>
        <taxon>Agaricomycotina</taxon>
        <taxon>Agaricomycetes</taxon>
        <taxon>Agaricomycetidae</taxon>
        <taxon>Agaricales</taxon>
        <taxon>Agaricineae</taxon>
        <taxon>Strophariaceae</taxon>
        <taxon>Pholiota</taxon>
    </lineage>
</organism>